<dbReference type="RefSeq" id="WP_052217909.1">
    <property type="nucleotide sequence ID" value="NZ_LGTE01000010.1"/>
</dbReference>
<proteinExistence type="predicted"/>
<accession>A0A0L6W3J1</accession>
<dbReference type="PATRIC" id="fig|281456.6.peg.1793"/>
<keyword evidence="2" id="KW-1185">Reference proteome</keyword>
<comment type="caution">
    <text evidence="1">The sequence shown here is derived from an EMBL/GenBank/DDBJ whole genome shotgun (WGS) entry which is preliminary data.</text>
</comment>
<gene>
    <name evidence="1" type="ORF">Tfer_1680</name>
</gene>
<reference evidence="2" key="1">
    <citation type="submission" date="2015-07" db="EMBL/GenBank/DDBJ databases">
        <title>Complete Genome of Thermincola ferriacetica strain Z-0001T.</title>
        <authorList>
            <person name="Lusk B."/>
            <person name="Badalamenti J.P."/>
            <person name="Parameswaran P."/>
            <person name="Bond D.R."/>
            <person name="Torres C.I."/>
        </authorList>
    </citation>
    <scope>NUCLEOTIDE SEQUENCE [LARGE SCALE GENOMIC DNA]</scope>
    <source>
        <strain evidence="2">Z-0001</strain>
    </source>
</reference>
<dbReference type="EMBL" id="LGTE01000010">
    <property type="protein sequence ID" value="KNZ69659.1"/>
    <property type="molecule type" value="Genomic_DNA"/>
</dbReference>
<evidence type="ECO:0000313" key="2">
    <source>
        <dbReference type="Proteomes" id="UP000037175"/>
    </source>
</evidence>
<protein>
    <submittedName>
        <fullName evidence="1">Integral membrane protein</fullName>
    </submittedName>
</protein>
<evidence type="ECO:0000313" key="1">
    <source>
        <dbReference type="EMBL" id="KNZ69659.1"/>
    </source>
</evidence>
<sequence>MLKVRVRNNSIHIGKHFSVNFQRTLRIPDDGNTYPLPPGLGRFPIFKVDDYKNKVPASWREHGGVFIPMYQREALWLSFSGVYWRPNAVKIGVGKINAVSGKEWDQQLRKEEQDYIVCPDQPWLDGINAGDGYIRQFVAMPLGMGYTVEGRVTGREEFGGIQIIVYDPKPGIFPDEQPDYRMDHLMLCESAVMSPSCCGEMGLAAGGKLKQSVYPDEYGIETWDQANYGRVYVHIVNSMMFRDITGLERPPTPISAKTYTEWGLPWFDLLDEGKGDVAASDILSKVKSVKEMDKEKGFAPQQDDTSVEIPENQVKKISWIRKV</sequence>
<organism evidence="1 2">
    <name type="scientific">Thermincola ferriacetica</name>
    <dbReference type="NCBI Taxonomy" id="281456"/>
    <lineage>
        <taxon>Bacteria</taxon>
        <taxon>Bacillati</taxon>
        <taxon>Bacillota</taxon>
        <taxon>Clostridia</taxon>
        <taxon>Eubacteriales</taxon>
        <taxon>Thermincolaceae</taxon>
        <taxon>Thermincola</taxon>
    </lineage>
</organism>
<name>A0A0L6W3J1_9FIRM</name>
<dbReference type="AlphaFoldDB" id="A0A0L6W3J1"/>
<dbReference type="Proteomes" id="UP000037175">
    <property type="component" value="Unassembled WGS sequence"/>
</dbReference>